<dbReference type="InterPro" id="IPR013783">
    <property type="entry name" value="Ig-like_fold"/>
</dbReference>
<sequence>MVPPRVEYANETHFQVLWTSPSTPNGPISFYELLWHQEMGNETTNLTISINEGLSTYIDFECPNLLKGGINYLLYVRAVNERNGTFLYGPFSDSAKATACIMSQGTCNNF</sequence>
<name>A0AAV4RN63_CAEEX</name>
<dbReference type="InterPro" id="IPR036116">
    <property type="entry name" value="FN3_sf"/>
</dbReference>
<dbReference type="Pfam" id="PF00041">
    <property type="entry name" value="fn3"/>
    <property type="match status" value="1"/>
</dbReference>
<keyword evidence="3" id="KW-1185">Reference proteome</keyword>
<keyword evidence="2" id="KW-0675">Receptor</keyword>
<comment type="caution">
    <text evidence="2">The sequence shown here is derived from an EMBL/GenBank/DDBJ whole genome shotgun (WGS) entry which is preliminary data.</text>
</comment>
<organism evidence="2 3">
    <name type="scientific">Caerostris extrusa</name>
    <name type="common">Bark spider</name>
    <name type="synonym">Caerostris bankana</name>
    <dbReference type="NCBI Taxonomy" id="172846"/>
    <lineage>
        <taxon>Eukaryota</taxon>
        <taxon>Metazoa</taxon>
        <taxon>Ecdysozoa</taxon>
        <taxon>Arthropoda</taxon>
        <taxon>Chelicerata</taxon>
        <taxon>Arachnida</taxon>
        <taxon>Araneae</taxon>
        <taxon>Araneomorphae</taxon>
        <taxon>Entelegynae</taxon>
        <taxon>Araneoidea</taxon>
        <taxon>Araneidae</taxon>
        <taxon>Caerostris</taxon>
    </lineage>
</organism>
<dbReference type="CDD" id="cd00063">
    <property type="entry name" value="FN3"/>
    <property type="match status" value="1"/>
</dbReference>
<accession>A0AAV4RN63</accession>
<dbReference type="EMBL" id="BPLR01008214">
    <property type="protein sequence ID" value="GIY22900.1"/>
    <property type="molecule type" value="Genomic_DNA"/>
</dbReference>
<dbReference type="PROSITE" id="PS50853">
    <property type="entry name" value="FN3"/>
    <property type="match status" value="1"/>
</dbReference>
<dbReference type="AlphaFoldDB" id="A0AAV4RN63"/>
<evidence type="ECO:0000313" key="2">
    <source>
        <dbReference type="EMBL" id="GIY22900.1"/>
    </source>
</evidence>
<reference evidence="2 3" key="1">
    <citation type="submission" date="2021-06" db="EMBL/GenBank/DDBJ databases">
        <title>Caerostris extrusa draft genome.</title>
        <authorList>
            <person name="Kono N."/>
            <person name="Arakawa K."/>
        </authorList>
    </citation>
    <scope>NUCLEOTIDE SEQUENCE [LARGE SCALE GENOMIC DNA]</scope>
</reference>
<dbReference type="Proteomes" id="UP001054945">
    <property type="component" value="Unassembled WGS sequence"/>
</dbReference>
<protein>
    <submittedName>
        <fullName evidence="2">Cytokine receptor</fullName>
    </submittedName>
</protein>
<dbReference type="Gene3D" id="2.60.40.10">
    <property type="entry name" value="Immunoglobulins"/>
    <property type="match status" value="1"/>
</dbReference>
<proteinExistence type="predicted"/>
<gene>
    <name evidence="2" type="primary">dome_1</name>
    <name evidence="2" type="ORF">CEXT_312481</name>
</gene>
<evidence type="ECO:0000313" key="3">
    <source>
        <dbReference type="Proteomes" id="UP001054945"/>
    </source>
</evidence>
<dbReference type="InterPro" id="IPR003961">
    <property type="entry name" value="FN3_dom"/>
</dbReference>
<dbReference type="SUPFAM" id="SSF49265">
    <property type="entry name" value="Fibronectin type III"/>
    <property type="match status" value="1"/>
</dbReference>
<evidence type="ECO:0000259" key="1">
    <source>
        <dbReference type="PROSITE" id="PS50853"/>
    </source>
</evidence>
<feature type="domain" description="Fibronectin type-III" evidence="1">
    <location>
        <begin position="1"/>
        <end position="103"/>
    </location>
</feature>